<feature type="transmembrane region" description="Helical" evidence="6">
    <location>
        <begin position="108"/>
        <end position="127"/>
    </location>
</feature>
<evidence type="ECO:0000313" key="9">
    <source>
        <dbReference type="Proteomes" id="UP001586593"/>
    </source>
</evidence>
<dbReference type="PROSITE" id="PS50850">
    <property type="entry name" value="MFS"/>
    <property type="match status" value="1"/>
</dbReference>
<feature type="transmembrane region" description="Helical" evidence="6">
    <location>
        <begin position="170"/>
        <end position="189"/>
    </location>
</feature>
<feature type="transmembrane region" description="Helical" evidence="6">
    <location>
        <begin position="42"/>
        <end position="60"/>
    </location>
</feature>
<dbReference type="Pfam" id="PF07690">
    <property type="entry name" value="MFS_1"/>
    <property type="match status" value="1"/>
</dbReference>
<accession>A0ABR3WJW5</accession>
<evidence type="ECO:0000256" key="4">
    <source>
        <dbReference type="ARBA" id="ARBA00022989"/>
    </source>
</evidence>
<comment type="subcellular location">
    <subcellularLocation>
        <location evidence="1">Membrane</location>
        <topology evidence="1">Multi-pass membrane protein</topology>
    </subcellularLocation>
</comment>
<reference evidence="8 9" key="1">
    <citation type="journal article" date="2024" name="Commun. Biol.">
        <title>Comparative genomic analysis of thermophilic fungi reveals convergent evolutionary adaptations and gene losses.</title>
        <authorList>
            <person name="Steindorff A.S."/>
            <person name="Aguilar-Pontes M.V."/>
            <person name="Robinson A.J."/>
            <person name="Andreopoulos B."/>
            <person name="LaButti K."/>
            <person name="Kuo A."/>
            <person name="Mondo S."/>
            <person name="Riley R."/>
            <person name="Otillar R."/>
            <person name="Haridas S."/>
            <person name="Lipzen A."/>
            <person name="Grimwood J."/>
            <person name="Schmutz J."/>
            <person name="Clum A."/>
            <person name="Reid I.D."/>
            <person name="Moisan M.C."/>
            <person name="Butler G."/>
            <person name="Nguyen T.T.M."/>
            <person name="Dewar K."/>
            <person name="Conant G."/>
            <person name="Drula E."/>
            <person name="Henrissat B."/>
            <person name="Hansel C."/>
            <person name="Singer S."/>
            <person name="Hutchinson M.I."/>
            <person name="de Vries R.P."/>
            <person name="Natvig D.O."/>
            <person name="Powell A.J."/>
            <person name="Tsang A."/>
            <person name="Grigoriev I.V."/>
        </authorList>
    </citation>
    <scope>NUCLEOTIDE SEQUENCE [LARGE SCALE GENOMIC DNA]</scope>
    <source>
        <strain evidence="8 9">ATCC 24622</strain>
    </source>
</reference>
<feature type="transmembrane region" description="Helical" evidence="6">
    <location>
        <begin position="201"/>
        <end position="223"/>
    </location>
</feature>
<keyword evidence="9" id="KW-1185">Reference proteome</keyword>
<dbReference type="Proteomes" id="UP001586593">
    <property type="component" value="Unassembled WGS sequence"/>
</dbReference>
<sequence length="311" mass="34554">MGQETPKLDCVEEAPVTEPVNTETLYDAAEVKKILRKIDWRVLPMLTLLYILSFIDRSNIGNAKVAGMNDDLHLTGTQYNIALTVFFFPYALLEIPSNMVLKVVRPSIWVGIMMLAWGLVMTLMGIVKDYDGLAGARAALGAAEAGFFPASTYLLTTWYKRLELQSRMAIFYSAAPMAGAFSGLLAFGLQEMDGIAGLAGWRWIFIIEGIVTVVVGATCFFMLPDSPETASFLKPAERRFILDRLRHDTGTKAGKVEVHDKFHWPTVRDAFVDWKIWLAVIIYWGNTISIYGFNYTAPSVILGLGYTAAQA</sequence>
<dbReference type="InterPro" id="IPR036259">
    <property type="entry name" value="MFS_trans_sf"/>
</dbReference>
<dbReference type="SUPFAM" id="SSF103473">
    <property type="entry name" value="MFS general substrate transporter"/>
    <property type="match status" value="1"/>
</dbReference>
<feature type="domain" description="Major facilitator superfamily (MFS) profile" evidence="7">
    <location>
        <begin position="42"/>
        <end position="311"/>
    </location>
</feature>
<keyword evidence="3 6" id="KW-0812">Transmembrane</keyword>
<evidence type="ECO:0000313" key="8">
    <source>
        <dbReference type="EMBL" id="KAL1863949.1"/>
    </source>
</evidence>
<proteinExistence type="predicted"/>
<dbReference type="InterPro" id="IPR020846">
    <property type="entry name" value="MFS_dom"/>
</dbReference>
<evidence type="ECO:0000256" key="1">
    <source>
        <dbReference type="ARBA" id="ARBA00004141"/>
    </source>
</evidence>
<comment type="caution">
    <text evidence="8">The sequence shown here is derived from an EMBL/GenBank/DDBJ whole genome shotgun (WGS) entry which is preliminary data.</text>
</comment>
<gene>
    <name evidence="8" type="ORF">VTK73DRAFT_6306</name>
</gene>
<dbReference type="EMBL" id="JAZHXJ010000355">
    <property type="protein sequence ID" value="KAL1863949.1"/>
    <property type="molecule type" value="Genomic_DNA"/>
</dbReference>
<dbReference type="PANTHER" id="PTHR43791">
    <property type="entry name" value="PERMEASE-RELATED"/>
    <property type="match status" value="1"/>
</dbReference>
<dbReference type="InterPro" id="IPR011701">
    <property type="entry name" value="MFS"/>
</dbReference>
<dbReference type="PANTHER" id="PTHR43791:SF18">
    <property type="entry name" value="NICOTINIC ACID TRANSPORTER TNA1, PUTATIVE (AFU_ORTHOLOGUE AFUA_3G03820)-RELATED"/>
    <property type="match status" value="1"/>
</dbReference>
<dbReference type="Gene3D" id="1.20.1250.20">
    <property type="entry name" value="MFS general substrate transporter like domains"/>
    <property type="match status" value="1"/>
</dbReference>
<evidence type="ECO:0000259" key="7">
    <source>
        <dbReference type="PROSITE" id="PS50850"/>
    </source>
</evidence>
<organism evidence="8 9">
    <name type="scientific">Phialemonium thermophilum</name>
    <dbReference type="NCBI Taxonomy" id="223376"/>
    <lineage>
        <taxon>Eukaryota</taxon>
        <taxon>Fungi</taxon>
        <taxon>Dikarya</taxon>
        <taxon>Ascomycota</taxon>
        <taxon>Pezizomycotina</taxon>
        <taxon>Sordariomycetes</taxon>
        <taxon>Sordariomycetidae</taxon>
        <taxon>Cephalothecales</taxon>
        <taxon>Cephalothecaceae</taxon>
        <taxon>Phialemonium</taxon>
    </lineage>
</organism>
<feature type="transmembrane region" description="Helical" evidence="6">
    <location>
        <begin position="80"/>
        <end position="101"/>
    </location>
</feature>
<evidence type="ECO:0000256" key="5">
    <source>
        <dbReference type="ARBA" id="ARBA00023136"/>
    </source>
</evidence>
<name>A0ABR3WJW5_9PEZI</name>
<keyword evidence="4 6" id="KW-1133">Transmembrane helix</keyword>
<evidence type="ECO:0000256" key="3">
    <source>
        <dbReference type="ARBA" id="ARBA00022692"/>
    </source>
</evidence>
<evidence type="ECO:0000256" key="2">
    <source>
        <dbReference type="ARBA" id="ARBA00022448"/>
    </source>
</evidence>
<keyword evidence="5 6" id="KW-0472">Membrane</keyword>
<keyword evidence="2" id="KW-0813">Transport</keyword>
<protein>
    <recommendedName>
        <fullName evidence="7">Major facilitator superfamily (MFS) profile domain-containing protein</fullName>
    </recommendedName>
</protein>
<evidence type="ECO:0000256" key="6">
    <source>
        <dbReference type="SAM" id="Phobius"/>
    </source>
</evidence>
<feature type="transmembrane region" description="Helical" evidence="6">
    <location>
        <begin position="139"/>
        <end position="158"/>
    </location>
</feature>